<keyword evidence="2" id="KW-1185">Reference proteome</keyword>
<sequence>MFKHLFLTFVFTLLNLLLLGQKTSWSSPEALNGFSVSEIFSTSDSMVYVIKQKEEDKKAIAFDVFDHSLTKQVSAEVATEMDEVNHIALFHDELYVFGVLHHKGEDELVVKKINSNGELNAAKSLLTAKSYGGYHAHFDVSISPNQDYCAIIGSDGYSPDQKEIIHAVLFDTNWVEHHHQEIITTILSQKRCYNAITVNNDGVTYIMKRERKKGADKYYVFCLSESGSENHHELHLKSRNIMDMRFDLDTLGDLYLAGFYAPPYKSLFEGIYIKKINPEGIEQFSKEYLFNENVIDAFHSKKDIKEYGYGLTRFNMSHFGFVNEKNLTLEATHSTREKNKNDGYDYIQNGFVLISLSAKGGFQYATPIVTEQTDEEHKGYWNAHTHVSYKGKDLIYLNLLGDGAKKIKEDLPENAFLYPYQIEVSPNGTTKRTLQNFDVTVKDYAIFNDYKNNSSLPLLIVKSKNKDQYAIGLLEDIHE</sequence>
<accession>A0A916NJF0</accession>
<reference evidence="1" key="1">
    <citation type="submission" date="2021-04" db="EMBL/GenBank/DDBJ databases">
        <authorList>
            <person name="Rodrigo-Torres L."/>
            <person name="Arahal R. D."/>
            <person name="Lucena T."/>
        </authorList>
    </citation>
    <scope>NUCLEOTIDE SEQUENCE</scope>
    <source>
        <strain evidence="1">AS29M-1</strain>
    </source>
</reference>
<proteinExistence type="predicted"/>
<dbReference type="RefSeq" id="WP_258543423.1">
    <property type="nucleotide sequence ID" value="NZ_OU015584.1"/>
</dbReference>
<evidence type="ECO:0000313" key="2">
    <source>
        <dbReference type="Proteomes" id="UP000683507"/>
    </source>
</evidence>
<evidence type="ECO:0000313" key="1">
    <source>
        <dbReference type="EMBL" id="CAG5086678.1"/>
    </source>
</evidence>
<name>A0A916NJF0_9FLAO</name>
<dbReference type="KEGG" id="ptan:CRYO30217_03236"/>
<dbReference type="EMBL" id="OU015584">
    <property type="protein sequence ID" value="CAG5086678.1"/>
    <property type="molecule type" value="Genomic_DNA"/>
</dbReference>
<protein>
    <submittedName>
        <fullName evidence="1">Uncharacterized protein</fullName>
    </submittedName>
</protein>
<dbReference type="AlphaFoldDB" id="A0A916NJF0"/>
<gene>
    <name evidence="1" type="ORF">CRYO30217_03236</name>
</gene>
<dbReference type="Proteomes" id="UP000683507">
    <property type="component" value="Chromosome"/>
</dbReference>
<organism evidence="1 2">
    <name type="scientific">Parvicella tangerina</name>
    <dbReference type="NCBI Taxonomy" id="2829795"/>
    <lineage>
        <taxon>Bacteria</taxon>
        <taxon>Pseudomonadati</taxon>
        <taxon>Bacteroidota</taxon>
        <taxon>Flavobacteriia</taxon>
        <taxon>Flavobacteriales</taxon>
        <taxon>Parvicellaceae</taxon>
        <taxon>Parvicella</taxon>
    </lineage>
</organism>